<evidence type="ECO:0000256" key="2">
    <source>
        <dbReference type="ARBA" id="ARBA00022676"/>
    </source>
</evidence>
<dbReference type="RefSeq" id="WP_072362869.1">
    <property type="nucleotide sequence ID" value="NZ_CBHWAX010000025.1"/>
</dbReference>
<keyword evidence="3 6" id="KW-0808">Transferase</keyword>
<sequence length="380" mass="43283">MYFFLTVLFLLGGLYGILMIRYGHGWKALAPYIPTQPISGLTKVTVIIPARDEEDNLPPLLAALHAQDYPAQLFEVIVIDDFSTDRTPDVVKDFPAANIKLLQLSQHLSATERLNSYKKKAIELAIEQATGDLIMTTDADCVMGPLWISTMVRFYEQYQPKFIAAPVSFYKENNFFKILQSLDFLTMQGITGALAQLKDGTMCNGANLAYERKVFYEVDAFKGIDNIASGDDMLLMFKVFKAYPDGVKYLKSQDAIVETLPVDTFRAFMNQRIRWSSKADKYDDKRLTWVLALVYFWNVVLLFGGVFCIFAPGALPYFLVAMVYKVVLEFYFLIPVSRFFGKKGMLSWFIPGQLFHIPYIVVAGWLGKFGSYQWKGRKVK</sequence>
<dbReference type="PANTHER" id="PTHR43630">
    <property type="entry name" value="POLY-BETA-1,6-N-ACETYL-D-GLUCOSAMINE SYNTHASE"/>
    <property type="match status" value="1"/>
</dbReference>
<dbReference type="AlphaFoldDB" id="A0A1K1RIV0"/>
<dbReference type="GO" id="GO:0016757">
    <property type="term" value="F:glycosyltransferase activity"/>
    <property type="evidence" value="ECO:0007669"/>
    <property type="project" value="UniProtKB-KW"/>
</dbReference>
<protein>
    <submittedName>
        <fullName evidence="6 7">Glycosyltransferase</fullName>
        <ecNumber evidence="7">2.4.-.-</ecNumber>
    </submittedName>
</protein>
<dbReference type="STRING" id="1004.SAMN05661012_03875"/>
<keyword evidence="4" id="KW-0472">Membrane</keyword>
<evidence type="ECO:0000313" key="8">
    <source>
        <dbReference type="Proteomes" id="UP000183788"/>
    </source>
</evidence>
<feature type="transmembrane region" description="Helical" evidence="4">
    <location>
        <begin position="287"/>
        <end position="310"/>
    </location>
</feature>
<dbReference type="EMBL" id="CP140154">
    <property type="protein sequence ID" value="WQG87156.1"/>
    <property type="molecule type" value="Genomic_DNA"/>
</dbReference>
<dbReference type="Proteomes" id="UP001326715">
    <property type="component" value="Chromosome"/>
</dbReference>
<feature type="domain" description="Glycosyltransferase 2-like" evidence="5">
    <location>
        <begin position="45"/>
        <end position="217"/>
    </location>
</feature>
<keyword evidence="4" id="KW-1133">Transmembrane helix</keyword>
<keyword evidence="2 7" id="KW-0328">Glycosyltransferase</keyword>
<dbReference type="EMBL" id="FPIZ01000012">
    <property type="protein sequence ID" value="SFW72103.1"/>
    <property type="molecule type" value="Genomic_DNA"/>
</dbReference>
<dbReference type="Pfam" id="PF00535">
    <property type="entry name" value="Glycos_transf_2"/>
    <property type="match status" value="1"/>
</dbReference>
<evidence type="ECO:0000313" key="6">
    <source>
        <dbReference type="EMBL" id="SFW72103.1"/>
    </source>
</evidence>
<proteinExistence type="inferred from homology"/>
<feature type="transmembrane region" description="Helical" evidence="4">
    <location>
        <begin position="317"/>
        <end position="334"/>
    </location>
</feature>
<evidence type="ECO:0000256" key="3">
    <source>
        <dbReference type="ARBA" id="ARBA00022679"/>
    </source>
</evidence>
<dbReference type="Gene3D" id="3.90.550.10">
    <property type="entry name" value="Spore Coat Polysaccharide Biosynthesis Protein SpsA, Chain A"/>
    <property type="match status" value="1"/>
</dbReference>
<organism evidence="6 8">
    <name type="scientific">Chitinophaga sancti</name>
    <dbReference type="NCBI Taxonomy" id="1004"/>
    <lineage>
        <taxon>Bacteria</taxon>
        <taxon>Pseudomonadati</taxon>
        <taxon>Bacteroidota</taxon>
        <taxon>Chitinophagia</taxon>
        <taxon>Chitinophagales</taxon>
        <taxon>Chitinophagaceae</taxon>
        <taxon>Chitinophaga</taxon>
    </lineage>
</organism>
<dbReference type="OrthoDB" id="9805625at2"/>
<comment type="similarity">
    <text evidence="1">Belongs to the glycosyltransferase 2 family.</text>
</comment>
<keyword evidence="4" id="KW-0812">Transmembrane</keyword>
<evidence type="ECO:0000259" key="5">
    <source>
        <dbReference type="Pfam" id="PF00535"/>
    </source>
</evidence>
<accession>A0A1K1RIV0</accession>
<evidence type="ECO:0000256" key="1">
    <source>
        <dbReference type="ARBA" id="ARBA00006739"/>
    </source>
</evidence>
<reference evidence="6 8" key="1">
    <citation type="submission" date="2016-11" db="EMBL/GenBank/DDBJ databases">
        <authorList>
            <person name="Jaros S."/>
            <person name="Januszkiewicz K."/>
            <person name="Wedrychowicz H."/>
        </authorList>
    </citation>
    <scope>NUCLEOTIDE SEQUENCE [LARGE SCALE GENOMIC DNA]</scope>
    <source>
        <strain evidence="6 8">DSM 784</strain>
    </source>
</reference>
<reference evidence="7 9" key="2">
    <citation type="submission" date="2023-11" db="EMBL/GenBank/DDBJ databases">
        <title>MicrobeMod: A computational toolkit for identifying prokaryotic methylation and restriction-modification with nanopore sequencing.</title>
        <authorList>
            <person name="Crits-Christoph A."/>
            <person name="Kang S.C."/>
            <person name="Lee H."/>
            <person name="Ostrov N."/>
        </authorList>
    </citation>
    <scope>NUCLEOTIDE SEQUENCE [LARGE SCALE GENOMIC DNA]</scope>
    <source>
        <strain evidence="7 9">ATCC 23090</strain>
    </source>
</reference>
<dbReference type="SUPFAM" id="SSF53448">
    <property type="entry name" value="Nucleotide-diphospho-sugar transferases"/>
    <property type="match status" value="1"/>
</dbReference>
<evidence type="ECO:0000313" key="7">
    <source>
        <dbReference type="EMBL" id="WQG87156.1"/>
    </source>
</evidence>
<dbReference type="InterPro" id="IPR001173">
    <property type="entry name" value="Glyco_trans_2-like"/>
</dbReference>
<gene>
    <name evidence="6" type="ORF">SAMN05661012_03875</name>
    <name evidence="7" type="ORF">SR876_19745</name>
</gene>
<evidence type="ECO:0000256" key="4">
    <source>
        <dbReference type="SAM" id="Phobius"/>
    </source>
</evidence>
<evidence type="ECO:0000313" key="9">
    <source>
        <dbReference type="Proteomes" id="UP001326715"/>
    </source>
</evidence>
<dbReference type="PANTHER" id="PTHR43630:SF1">
    <property type="entry name" value="POLY-BETA-1,6-N-ACETYL-D-GLUCOSAMINE SYNTHASE"/>
    <property type="match status" value="1"/>
</dbReference>
<dbReference type="EC" id="2.4.-.-" evidence="7"/>
<keyword evidence="9" id="KW-1185">Reference proteome</keyword>
<dbReference type="Proteomes" id="UP000183788">
    <property type="component" value="Unassembled WGS sequence"/>
</dbReference>
<name>A0A1K1RIV0_9BACT</name>
<dbReference type="InterPro" id="IPR029044">
    <property type="entry name" value="Nucleotide-diphossugar_trans"/>
</dbReference>
<feature type="transmembrane region" description="Helical" evidence="4">
    <location>
        <begin position="346"/>
        <end position="367"/>
    </location>
</feature>